<organism evidence="1 2">
    <name type="scientific">Ficus carica</name>
    <name type="common">Common fig</name>
    <dbReference type="NCBI Taxonomy" id="3494"/>
    <lineage>
        <taxon>Eukaryota</taxon>
        <taxon>Viridiplantae</taxon>
        <taxon>Streptophyta</taxon>
        <taxon>Embryophyta</taxon>
        <taxon>Tracheophyta</taxon>
        <taxon>Spermatophyta</taxon>
        <taxon>Magnoliopsida</taxon>
        <taxon>eudicotyledons</taxon>
        <taxon>Gunneridae</taxon>
        <taxon>Pentapetalae</taxon>
        <taxon>rosids</taxon>
        <taxon>fabids</taxon>
        <taxon>Rosales</taxon>
        <taxon>Moraceae</taxon>
        <taxon>Ficeae</taxon>
        <taxon>Ficus</taxon>
    </lineage>
</organism>
<protein>
    <submittedName>
        <fullName evidence="1">Uncharacterized protein</fullName>
    </submittedName>
</protein>
<dbReference type="Proteomes" id="UP001187192">
    <property type="component" value="Unassembled WGS sequence"/>
</dbReference>
<sequence>MTGIGYRLLPIEKVDCCSVLTGTARYRTSRTRYAMKYAMMYAKMYAMMYATMYVKVMVSNQRELCDARWWSVVRRTVKCGDNSRYAFC</sequence>
<name>A0AA87ZWE1_FICCA</name>
<accession>A0AA87ZWE1</accession>
<reference evidence="1" key="1">
    <citation type="submission" date="2023-07" db="EMBL/GenBank/DDBJ databases">
        <title>draft genome sequence of fig (Ficus carica).</title>
        <authorList>
            <person name="Takahashi T."/>
            <person name="Nishimura K."/>
        </authorList>
    </citation>
    <scope>NUCLEOTIDE SEQUENCE</scope>
</reference>
<dbReference type="EMBL" id="BTGU01002151">
    <property type="protein sequence ID" value="GMN34663.1"/>
    <property type="molecule type" value="Genomic_DNA"/>
</dbReference>
<evidence type="ECO:0000313" key="1">
    <source>
        <dbReference type="EMBL" id="GMN34663.1"/>
    </source>
</evidence>
<dbReference type="AlphaFoldDB" id="A0AA87ZWE1"/>
<proteinExistence type="predicted"/>
<comment type="caution">
    <text evidence="1">The sequence shown here is derived from an EMBL/GenBank/DDBJ whole genome shotgun (WGS) entry which is preliminary data.</text>
</comment>
<keyword evidence="2" id="KW-1185">Reference proteome</keyword>
<evidence type="ECO:0000313" key="2">
    <source>
        <dbReference type="Proteomes" id="UP001187192"/>
    </source>
</evidence>
<gene>
    <name evidence="1" type="ORF">TIFTF001_042103</name>
</gene>